<organism evidence="2 3">
    <name type="scientific">Prevotella koreensis</name>
    <dbReference type="NCBI Taxonomy" id="2490854"/>
    <lineage>
        <taxon>Bacteria</taxon>
        <taxon>Pseudomonadati</taxon>
        <taxon>Bacteroidota</taxon>
        <taxon>Bacteroidia</taxon>
        <taxon>Bacteroidales</taxon>
        <taxon>Prevotellaceae</taxon>
        <taxon>Prevotella</taxon>
    </lineage>
</organism>
<dbReference type="Proteomes" id="UP000278983">
    <property type="component" value="Unassembled WGS sequence"/>
</dbReference>
<feature type="chain" id="PRO_5018682842" evidence="1">
    <location>
        <begin position="26"/>
        <end position="204"/>
    </location>
</feature>
<evidence type="ECO:0000313" key="3">
    <source>
        <dbReference type="Proteomes" id="UP000278983"/>
    </source>
</evidence>
<keyword evidence="3" id="KW-1185">Reference proteome</keyword>
<sequence length="204" mass="22920">MKNYNYLATLMFVAMFSLVMSSCLGNDDEPRKQIDPIYYKHVSGSYSGFVQYLVNWETKEFKKEDGINMTVTPDSTIKITGIPAAVFAKNISDEKIKAAISALPSPTLVVRFLIVDVNANGVAMYSKPLPLEFKGVIVDGKSHDYLIRFYGPSLAGTTPDYSKFSLNAYLYSLHEDGLEKEKFIKKNNVVNENTIIFVECQRAK</sequence>
<dbReference type="EMBL" id="RYYU01000001">
    <property type="protein sequence ID" value="RUL59382.1"/>
    <property type="molecule type" value="Genomic_DNA"/>
</dbReference>
<dbReference type="Pfam" id="PF16128">
    <property type="entry name" value="DUF4840"/>
    <property type="match status" value="1"/>
</dbReference>
<proteinExistence type="predicted"/>
<gene>
    <name evidence="2" type="ORF">EHV08_06170</name>
</gene>
<evidence type="ECO:0000256" key="1">
    <source>
        <dbReference type="SAM" id="SignalP"/>
    </source>
</evidence>
<name>A0A3S0P8B7_9BACT</name>
<dbReference type="InterPro" id="IPR032293">
    <property type="entry name" value="DUF4840"/>
</dbReference>
<feature type="signal peptide" evidence="1">
    <location>
        <begin position="1"/>
        <end position="25"/>
    </location>
</feature>
<evidence type="ECO:0000313" key="2">
    <source>
        <dbReference type="EMBL" id="RUL59382.1"/>
    </source>
</evidence>
<dbReference type="AlphaFoldDB" id="A0A3S0P8B7"/>
<keyword evidence="1" id="KW-0732">Signal</keyword>
<dbReference type="OrthoDB" id="1082869at2"/>
<reference evidence="2 3" key="1">
    <citation type="submission" date="2018-12" db="EMBL/GenBank/DDBJ databases">
        <title>Genome sequencing of Prevotella sp. KCOM 3155 (= JS262).</title>
        <authorList>
            <person name="Kook J.-K."/>
            <person name="Park S.-N."/>
            <person name="Lim Y.K."/>
        </authorList>
    </citation>
    <scope>NUCLEOTIDE SEQUENCE [LARGE SCALE GENOMIC DNA]</scope>
    <source>
        <strain evidence="2 3">KCOM 3155</strain>
    </source>
</reference>
<dbReference type="RefSeq" id="WP_126678540.1">
    <property type="nucleotide sequence ID" value="NZ_RYYU01000001.1"/>
</dbReference>
<accession>A0A3S0P8B7</accession>
<comment type="caution">
    <text evidence="2">The sequence shown here is derived from an EMBL/GenBank/DDBJ whole genome shotgun (WGS) entry which is preliminary data.</text>
</comment>
<dbReference type="PROSITE" id="PS51257">
    <property type="entry name" value="PROKAR_LIPOPROTEIN"/>
    <property type="match status" value="1"/>
</dbReference>
<protein>
    <submittedName>
        <fullName evidence="2">DUF4840 domain-containing protein</fullName>
    </submittedName>
</protein>